<reference evidence="3" key="1">
    <citation type="journal article" date="2020" name="Nature">
        <title>Giant virus diversity and host interactions through global metagenomics.</title>
        <authorList>
            <person name="Schulz F."/>
            <person name="Roux S."/>
            <person name="Paez-Espino D."/>
            <person name="Jungbluth S."/>
            <person name="Walsh D.A."/>
            <person name="Denef V.J."/>
            <person name="McMahon K.D."/>
            <person name="Konstantinidis K.T."/>
            <person name="Eloe-Fadrosh E.A."/>
            <person name="Kyrpides N.C."/>
            <person name="Woyke T."/>
        </authorList>
    </citation>
    <scope>NUCLEOTIDE SEQUENCE</scope>
    <source>
        <strain evidence="3">GVMAG-M-3300023184-18</strain>
    </source>
</reference>
<feature type="region of interest" description="Disordered" evidence="1">
    <location>
        <begin position="1"/>
        <end position="30"/>
    </location>
</feature>
<name>A0A6C0I3X6_9ZZZZ</name>
<dbReference type="GO" id="GO:0004252">
    <property type="term" value="F:serine-type endopeptidase activity"/>
    <property type="evidence" value="ECO:0007669"/>
    <property type="project" value="InterPro"/>
</dbReference>
<dbReference type="InterPro" id="IPR027417">
    <property type="entry name" value="P-loop_NTPase"/>
</dbReference>
<dbReference type="AlphaFoldDB" id="A0A6C0I3X6"/>
<evidence type="ECO:0000313" key="3">
    <source>
        <dbReference type="EMBL" id="QHT87077.1"/>
    </source>
</evidence>
<feature type="region of interest" description="Disordered" evidence="1">
    <location>
        <begin position="165"/>
        <end position="224"/>
    </location>
</feature>
<feature type="compositionally biased region" description="Polar residues" evidence="1">
    <location>
        <begin position="168"/>
        <end position="184"/>
    </location>
</feature>
<feature type="region of interest" description="Disordered" evidence="1">
    <location>
        <begin position="240"/>
        <end position="312"/>
    </location>
</feature>
<dbReference type="GO" id="GO:0006515">
    <property type="term" value="P:protein quality control for misfolded or incompletely synthesized proteins"/>
    <property type="evidence" value="ECO:0007669"/>
    <property type="project" value="TreeGrafter"/>
</dbReference>
<proteinExistence type="predicted"/>
<protein>
    <recommendedName>
        <fullName evidence="2">AAA+ ATPase domain-containing protein</fullName>
    </recommendedName>
</protein>
<feature type="compositionally biased region" description="Low complexity" evidence="1">
    <location>
        <begin position="126"/>
        <end position="143"/>
    </location>
</feature>
<feature type="region of interest" description="Disordered" evidence="1">
    <location>
        <begin position="125"/>
        <end position="150"/>
    </location>
</feature>
<dbReference type="Gene3D" id="1.10.8.60">
    <property type="match status" value="1"/>
</dbReference>
<dbReference type="EMBL" id="MN740081">
    <property type="protein sequence ID" value="QHT87077.1"/>
    <property type="molecule type" value="Genomic_DNA"/>
</dbReference>
<dbReference type="GO" id="GO:0016887">
    <property type="term" value="F:ATP hydrolysis activity"/>
    <property type="evidence" value="ECO:0007669"/>
    <property type="project" value="InterPro"/>
</dbReference>
<sequence>MSQTTQTQTTQNKISKKAATTSTTTGSAATLSSFVSKKKLAVPVLECKRGFKDDGDDEEKQSSEEEDSSDAANGDSEDGGDGDSGGIVKNDSSKKYNISSTFDEVEYAKLLAELFPSKYSKKKALTLESSSSAKKKSNGGVSVKEQKVEKQKCENIVVDANPPVIPVITTSSQPTRRMKNSGTSKLHAKSSEEAPSTASEAPASTSAPVKASSSAASNSNVVGNYNIVINIKEPFEDLLEDDEYTSDMDDSVYDDDSASSNENSSDETYDEDDDTSSDYDDDDDDTTTSDEDDDDSSDTDAEESKCEKLGEKEKDEKTKCGFEKCKFTIRGKSIVGDEKTSGVYKNKKTELLTSDKGDKSKKCNHHDDDNSDGCWGSEDETTIQVIKAHMEDLLAVDKNNKIARTTLAQMVDKEKKIKEARKARNRKVMRKNVRKFGRLLHKKNSANDLKYFKKHLSNEQQVSVLGELEELNKMMLVEKPYRLTLLESKIPKQYKAIALKRIQNLRYMDPGAGEYYKVKNWVDTFMTIPFGVNKTLPITMEVGVERCHDFMESAKDLLDSAVYGLNDAKMQIMQMVGQWISNPLAMGSAIAIKGPPGTGKTTLVKDGISQILGRDFAFIALGGATDSSFLEGHSYTYEGSTWGKIVDILIRCKSMNPVIFFDELDKLSDTPKGEEIAGILTHLTDTSQNSQFHDKYFSEIHFDLSKCLFIFSYNDETKVNPILLDRMYRIHTNGYTKKDKTQIAQKYLIPKIQTEVAFKSDQIIIPDETIEYIVEHHTNKEDGVRNLKRCLEIIYTKLNLYRLMKPGTKLFDKDATSIEVSFPFTVTNRVVDIMIKKAESTCPTFMYT</sequence>
<feature type="compositionally biased region" description="Low complexity" evidence="1">
    <location>
        <begin position="18"/>
        <end position="30"/>
    </location>
</feature>
<feature type="compositionally biased region" description="Acidic residues" evidence="1">
    <location>
        <begin position="240"/>
        <end position="257"/>
    </location>
</feature>
<feature type="region of interest" description="Disordered" evidence="1">
    <location>
        <begin position="355"/>
        <end position="374"/>
    </location>
</feature>
<dbReference type="PANTHER" id="PTHR43718:SF2">
    <property type="entry name" value="LON PROTEASE HOMOLOG, MITOCHONDRIAL"/>
    <property type="match status" value="1"/>
</dbReference>
<organism evidence="3">
    <name type="scientific">viral metagenome</name>
    <dbReference type="NCBI Taxonomy" id="1070528"/>
    <lineage>
        <taxon>unclassified sequences</taxon>
        <taxon>metagenomes</taxon>
        <taxon>organismal metagenomes</taxon>
    </lineage>
</organism>
<dbReference type="GO" id="GO:0005524">
    <property type="term" value="F:ATP binding"/>
    <property type="evidence" value="ECO:0007669"/>
    <property type="project" value="InterPro"/>
</dbReference>
<dbReference type="PANTHER" id="PTHR43718">
    <property type="entry name" value="LON PROTEASE"/>
    <property type="match status" value="1"/>
</dbReference>
<dbReference type="Gene3D" id="3.40.50.300">
    <property type="entry name" value="P-loop containing nucleotide triphosphate hydrolases"/>
    <property type="match status" value="1"/>
</dbReference>
<dbReference type="InterPro" id="IPR027065">
    <property type="entry name" value="Lon_Prtase"/>
</dbReference>
<dbReference type="SUPFAM" id="SSF52540">
    <property type="entry name" value="P-loop containing nucleoside triphosphate hydrolases"/>
    <property type="match status" value="1"/>
</dbReference>
<feature type="compositionally biased region" description="Low complexity" evidence="1">
    <location>
        <begin position="1"/>
        <end position="11"/>
    </location>
</feature>
<dbReference type="SMART" id="SM00382">
    <property type="entry name" value="AAA"/>
    <property type="match status" value="1"/>
</dbReference>
<dbReference type="Pfam" id="PF00004">
    <property type="entry name" value="AAA"/>
    <property type="match status" value="1"/>
</dbReference>
<dbReference type="InterPro" id="IPR003593">
    <property type="entry name" value="AAA+_ATPase"/>
</dbReference>
<evidence type="ECO:0000259" key="2">
    <source>
        <dbReference type="SMART" id="SM00382"/>
    </source>
</evidence>
<feature type="region of interest" description="Disordered" evidence="1">
    <location>
        <begin position="48"/>
        <end position="95"/>
    </location>
</feature>
<feature type="compositionally biased region" description="Basic and acidic residues" evidence="1">
    <location>
        <begin position="355"/>
        <end position="368"/>
    </location>
</feature>
<feature type="compositionally biased region" description="Acidic residues" evidence="1">
    <location>
        <begin position="264"/>
        <end position="301"/>
    </location>
</feature>
<feature type="compositionally biased region" description="Acidic residues" evidence="1">
    <location>
        <begin position="54"/>
        <end position="81"/>
    </location>
</feature>
<accession>A0A6C0I3X6</accession>
<evidence type="ECO:0000256" key="1">
    <source>
        <dbReference type="SAM" id="MobiDB-lite"/>
    </source>
</evidence>
<feature type="compositionally biased region" description="Basic and acidic residues" evidence="1">
    <location>
        <begin position="302"/>
        <end position="312"/>
    </location>
</feature>
<feature type="domain" description="AAA+ ATPase" evidence="2">
    <location>
        <begin position="586"/>
        <end position="738"/>
    </location>
</feature>
<dbReference type="GO" id="GO:0004176">
    <property type="term" value="F:ATP-dependent peptidase activity"/>
    <property type="evidence" value="ECO:0007669"/>
    <property type="project" value="InterPro"/>
</dbReference>
<dbReference type="InterPro" id="IPR003959">
    <property type="entry name" value="ATPase_AAA_core"/>
</dbReference>
<feature type="compositionally biased region" description="Low complexity" evidence="1">
    <location>
        <begin position="193"/>
        <end position="224"/>
    </location>
</feature>